<reference evidence="2" key="1">
    <citation type="submission" date="2021-01" db="EMBL/GenBank/DDBJ databases">
        <title>Marivirga sp. nov., isolated from intertidal surface sediments.</title>
        <authorList>
            <person name="Zhang M."/>
        </authorList>
    </citation>
    <scope>NUCLEOTIDE SEQUENCE</scope>
    <source>
        <strain evidence="2">SM1354</strain>
    </source>
</reference>
<dbReference type="Gene3D" id="2.40.160.20">
    <property type="match status" value="1"/>
</dbReference>
<feature type="signal peptide" evidence="1">
    <location>
        <begin position="1"/>
        <end position="19"/>
    </location>
</feature>
<comment type="caution">
    <text evidence="2">The sequence shown here is derived from an EMBL/GenBank/DDBJ whole genome shotgun (WGS) entry which is preliminary data.</text>
</comment>
<dbReference type="RefSeq" id="WP_201920501.1">
    <property type="nucleotide sequence ID" value="NZ_JAERQG010000002.1"/>
</dbReference>
<dbReference type="SUPFAM" id="SSF56925">
    <property type="entry name" value="OMPA-like"/>
    <property type="match status" value="1"/>
</dbReference>
<gene>
    <name evidence="2" type="ORF">JKP34_10000</name>
</gene>
<feature type="chain" id="PRO_5038003201" description="Outer membrane protein beta-barrel domain-containing protein" evidence="1">
    <location>
        <begin position="20"/>
        <end position="207"/>
    </location>
</feature>
<evidence type="ECO:0008006" key="4">
    <source>
        <dbReference type="Google" id="ProtNLM"/>
    </source>
</evidence>
<dbReference type="Proteomes" id="UP000642920">
    <property type="component" value="Unassembled WGS sequence"/>
</dbReference>
<keyword evidence="1" id="KW-0732">Signal</keyword>
<sequence length="207" mass="23842">MRIKLLVLLCIITMQQSFAQTLNSNNKRQEIGVAFRSLNNFGAYYRIGNDRGLWRLGIDGSIYSNVDEMKRDTVFTNQERVANSFSIRVGREQRITLAEKLQLRLGGDLGYRRFNDNVKREFSNNNITDSKTDGNGFEVLGLIGINYQVNDYFHVGFELRPTYTVSKLETKYFDNTGSQEVNTKQNNNLNRFDFNASSVQLNIGFNF</sequence>
<keyword evidence="3" id="KW-1185">Reference proteome</keyword>
<evidence type="ECO:0000256" key="1">
    <source>
        <dbReference type="SAM" id="SignalP"/>
    </source>
</evidence>
<accession>A0A937AB34</accession>
<evidence type="ECO:0000313" key="3">
    <source>
        <dbReference type="Proteomes" id="UP000642920"/>
    </source>
</evidence>
<proteinExistence type="predicted"/>
<protein>
    <recommendedName>
        <fullName evidence="4">Outer membrane protein beta-barrel domain-containing protein</fullName>
    </recommendedName>
</protein>
<dbReference type="InterPro" id="IPR011250">
    <property type="entry name" value="OMP/PagP_B-barrel"/>
</dbReference>
<dbReference type="EMBL" id="JAERQG010000002">
    <property type="protein sequence ID" value="MBL0765585.1"/>
    <property type="molecule type" value="Genomic_DNA"/>
</dbReference>
<organism evidence="2 3">
    <name type="scientific">Marivirga atlantica</name>
    <dbReference type="NCBI Taxonomy" id="1548457"/>
    <lineage>
        <taxon>Bacteria</taxon>
        <taxon>Pseudomonadati</taxon>
        <taxon>Bacteroidota</taxon>
        <taxon>Cytophagia</taxon>
        <taxon>Cytophagales</taxon>
        <taxon>Marivirgaceae</taxon>
        <taxon>Marivirga</taxon>
    </lineage>
</organism>
<evidence type="ECO:0000313" key="2">
    <source>
        <dbReference type="EMBL" id="MBL0765585.1"/>
    </source>
</evidence>
<dbReference type="AlphaFoldDB" id="A0A937AB34"/>
<name>A0A937AB34_9BACT</name>